<protein>
    <submittedName>
        <fullName evidence="1">Cytochrome c</fullName>
    </submittedName>
</protein>
<evidence type="ECO:0000313" key="2">
    <source>
        <dbReference type="Proteomes" id="UP000808146"/>
    </source>
</evidence>
<dbReference type="GO" id="GO:0005506">
    <property type="term" value="F:iron ion binding"/>
    <property type="evidence" value="ECO:0007669"/>
    <property type="project" value="InterPro"/>
</dbReference>
<sequence length="138" mass="14328">MVSTAIVGGAGPAAAEDTRQLVKLPAPAQEALREEMLGNLVAINEVLSLMAEGKVKEAGAVAEAKLGMSAMGKHRAKPFDARPGPHMPPAMHGIGMDGHKAVSEFARAAATGDRDQALALLPNLTAACVACHYSYRTR</sequence>
<dbReference type="EMBL" id="JADKBR010000002">
    <property type="protein sequence ID" value="MBK8889559.1"/>
    <property type="molecule type" value="Genomic_DNA"/>
</dbReference>
<proteinExistence type="predicted"/>
<dbReference type="InterPro" id="IPR002321">
    <property type="entry name" value="Cyt_c_II"/>
</dbReference>
<dbReference type="PROSITE" id="PS51009">
    <property type="entry name" value="CYTCII"/>
    <property type="match status" value="1"/>
</dbReference>
<evidence type="ECO:0000313" key="1">
    <source>
        <dbReference type="EMBL" id="MBK8889559.1"/>
    </source>
</evidence>
<dbReference type="SUPFAM" id="SSF47175">
    <property type="entry name" value="Cytochromes"/>
    <property type="match status" value="1"/>
</dbReference>
<organism evidence="1 2">
    <name type="scientific">Candidatus Dechloromonas phosphorivorans</name>
    <dbReference type="NCBI Taxonomy" id="2899244"/>
    <lineage>
        <taxon>Bacteria</taxon>
        <taxon>Pseudomonadati</taxon>
        <taxon>Pseudomonadota</taxon>
        <taxon>Betaproteobacteria</taxon>
        <taxon>Rhodocyclales</taxon>
        <taxon>Azonexaceae</taxon>
        <taxon>Dechloromonas</taxon>
    </lineage>
</organism>
<dbReference type="GO" id="GO:0020037">
    <property type="term" value="F:heme binding"/>
    <property type="evidence" value="ECO:0007669"/>
    <property type="project" value="InterPro"/>
</dbReference>
<accession>A0A9D7LNH9</accession>
<dbReference type="GO" id="GO:0022900">
    <property type="term" value="P:electron transport chain"/>
    <property type="evidence" value="ECO:0007669"/>
    <property type="project" value="InterPro"/>
</dbReference>
<dbReference type="Proteomes" id="UP000808146">
    <property type="component" value="Unassembled WGS sequence"/>
</dbReference>
<dbReference type="AlphaFoldDB" id="A0A9D7LNH9"/>
<dbReference type="Gene3D" id="1.20.120.10">
    <property type="entry name" value="Cytochrome c/b562"/>
    <property type="match status" value="1"/>
</dbReference>
<reference evidence="1" key="1">
    <citation type="submission" date="2020-10" db="EMBL/GenBank/DDBJ databases">
        <title>Connecting structure to function with the recovery of over 1000 high-quality activated sludge metagenome-assembled genomes encoding full-length rRNA genes using long-read sequencing.</title>
        <authorList>
            <person name="Singleton C.M."/>
            <person name="Petriglieri F."/>
            <person name="Kristensen J.M."/>
            <person name="Kirkegaard R.H."/>
            <person name="Michaelsen T.Y."/>
            <person name="Andersen M.H."/>
            <person name="Karst S.M."/>
            <person name="Dueholm M.S."/>
            <person name="Nielsen P.H."/>
            <person name="Albertsen M."/>
        </authorList>
    </citation>
    <scope>NUCLEOTIDE SEQUENCE</scope>
    <source>
        <strain evidence="1">OdNE_18-Q3-R46-58_BAT3C.305</strain>
    </source>
</reference>
<dbReference type="GO" id="GO:0009055">
    <property type="term" value="F:electron transfer activity"/>
    <property type="evidence" value="ECO:0007669"/>
    <property type="project" value="InterPro"/>
</dbReference>
<dbReference type="InterPro" id="IPR010980">
    <property type="entry name" value="Cyt_c/b562"/>
</dbReference>
<name>A0A9D7LNH9_9RHOO</name>
<comment type="caution">
    <text evidence="1">The sequence shown here is derived from an EMBL/GenBank/DDBJ whole genome shotgun (WGS) entry which is preliminary data.</text>
</comment>
<gene>
    <name evidence="1" type="ORF">IPN75_03770</name>
</gene>